<evidence type="ECO:0000313" key="1">
    <source>
        <dbReference type="Proteomes" id="UP000694871"/>
    </source>
</evidence>
<name>A0ABM1LEI1_GEKJA</name>
<sequence length="151" mass="17545">FPWCSQSEWRRLVHVIKSLLDREVLYVPYSLEYVQHLPLLNFQPFAYHLQFSVLLLRGFQFLCSSSGATWLPGEAWKHVARLYCLSLSDLLGSVKGVARCQWHPTEEKNMTRELSFVYIQMFCHTLHVAAMLPESTGEPLLLLSLEILSQY</sequence>
<dbReference type="GeneID" id="107125463"/>
<gene>
    <name evidence="2" type="primary">LOC107125463</name>
</gene>
<protein>
    <submittedName>
        <fullName evidence="2">Gem-associated protein 4-like</fullName>
    </submittedName>
</protein>
<dbReference type="PANTHER" id="PTHR15571:SF2">
    <property type="entry name" value="GEM-ASSOCIATED PROTEIN 4"/>
    <property type="match status" value="1"/>
</dbReference>
<feature type="non-terminal residue" evidence="2">
    <location>
        <position position="1"/>
    </location>
</feature>
<evidence type="ECO:0000313" key="2">
    <source>
        <dbReference type="RefSeq" id="XP_015284368.1"/>
    </source>
</evidence>
<dbReference type="RefSeq" id="XP_015284368.1">
    <property type="nucleotide sequence ID" value="XM_015428882.1"/>
</dbReference>
<dbReference type="InterPro" id="IPR033265">
    <property type="entry name" value="GEMIN4"/>
</dbReference>
<organism evidence="1 2">
    <name type="scientific">Gekko japonicus</name>
    <name type="common">Schlegel's Japanese gecko</name>
    <dbReference type="NCBI Taxonomy" id="146911"/>
    <lineage>
        <taxon>Eukaryota</taxon>
        <taxon>Metazoa</taxon>
        <taxon>Chordata</taxon>
        <taxon>Craniata</taxon>
        <taxon>Vertebrata</taxon>
        <taxon>Euteleostomi</taxon>
        <taxon>Lepidosauria</taxon>
        <taxon>Squamata</taxon>
        <taxon>Bifurcata</taxon>
        <taxon>Gekkota</taxon>
        <taxon>Gekkonidae</taxon>
        <taxon>Gekkoninae</taxon>
        <taxon>Gekko</taxon>
    </lineage>
</organism>
<dbReference type="PANTHER" id="PTHR15571">
    <property type="entry name" value="GEM-ASSOCIATED PROTEIN 4"/>
    <property type="match status" value="1"/>
</dbReference>
<keyword evidence="1" id="KW-1185">Reference proteome</keyword>
<dbReference type="Proteomes" id="UP000694871">
    <property type="component" value="Unplaced"/>
</dbReference>
<proteinExistence type="predicted"/>
<feature type="non-terminal residue" evidence="2">
    <location>
        <position position="151"/>
    </location>
</feature>
<accession>A0ABM1LEI1</accession>
<reference evidence="2" key="1">
    <citation type="submission" date="2025-08" db="UniProtKB">
        <authorList>
            <consortium name="RefSeq"/>
        </authorList>
    </citation>
    <scope>IDENTIFICATION</scope>
</reference>